<comment type="caution">
    <text evidence="6">The sequence shown here is derived from an EMBL/GenBank/DDBJ whole genome shotgun (WGS) entry which is preliminary data.</text>
</comment>
<evidence type="ECO:0000313" key="6">
    <source>
        <dbReference type="EMBL" id="TCC37400.1"/>
    </source>
</evidence>
<dbReference type="InterPro" id="IPR005119">
    <property type="entry name" value="LysR_subst-bd"/>
</dbReference>
<dbReference type="Pfam" id="PF00126">
    <property type="entry name" value="HTH_1"/>
    <property type="match status" value="1"/>
</dbReference>
<dbReference type="Proteomes" id="UP000293342">
    <property type="component" value="Unassembled WGS sequence"/>
</dbReference>
<sequence>MASDFDLTDLRSFAAAVRAGSITRGAVALGLSQPVVSQRIQRLERAVGERILFREQRGARVTPPGETLLAYAERMLALHDEAQAALSGRRNQLTGQRTIGLLEDLAITTLPEALADFATLHPQVSLEVIVSSAAALRRLADRGRLDLVFGDPTVMPAASVRWQRHVPMDWAFTPSFDTAADPLPLVLFSHPCRWRQPVIDAISRTGRRWTIAFQSTSVHAVQAAIAAGIGLGALLTNNIPPSGRRASERGGLPPAPAVEIAIARRAGADADAAVNSLERLLRRSVDDIGQKVP</sequence>
<name>A0A4R0IWX4_9ACTN</name>
<keyword evidence="7" id="KW-1185">Reference proteome</keyword>
<comment type="similarity">
    <text evidence="1">Belongs to the LysR transcriptional regulatory family.</text>
</comment>
<evidence type="ECO:0000256" key="4">
    <source>
        <dbReference type="ARBA" id="ARBA00023163"/>
    </source>
</evidence>
<accession>A0A4R0IWX4</accession>
<keyword evidence="2" id="KW-0805">Transcription regulation</keyword>
<dbReference type="InterPro" id="IPR036390">
    <property type="entry name" value="WH_DNA-bd_sf"/>
</dbReference>
<dbReference type="OrthoDB" id="9789529at2"/>
<dbReference type="PANTHER" id="PTHR30579:SF3">
    <property type="entry name" value="TRANSCRIPTIONAL REGULATORY PROTEIN"/>
    <property type="match status" value="1"/>
</dbReference>
<evidence type="ECO:0000259" key="5">
    <source>
        <dbReference type="PROSITE" id="PS50931"/>
    </source>
</evidence>
<evidence type="ECO:0000256" key="2">
    <source>
        <dbReference type="ARBA" id="ARBA00023015"/>
    </source>
</evidence>
<keyword evidence="3" id="KW-0238">DNA-binding</keyword>
<dbReference type="SUPFAM" id="SSF53850">
    <property type="entry name" value="Periplasmic binding protein-like II"/>
    <property type="match status" value="1"/>
</dbReference>
<feature type="domain" description="HTH lysR-type" evidence="5">
    <location>
        <begin position="5"/>
        <end position="62"/>
    </location>
</feature>
<keyword evidence="4" id="KW-0804">Transcription</keyword>
<dbReference type="GO" id="GO:0003700">
    <property type="term" value="F:DNA-binding transcription factor activity"/>
    <property type="evidence" value="ECO:0007669"/>
    <property type="project" value="InterPro"/>
</dbReference>
<dbReference type="InterPro" id="IPR000847">
    <property type="entry name" value="LysR_HTH_N"/>
</dbReference>
<dbReference type="AlphaFoldDB" id="A0A4R0IWX4"/>
<protein>
    <submittedName>
        <fullName evidence="6">LysR family transcriptional regulator</fullName>
    </submittedName>
</protein>
<dbReference type="Pfam" id="PF03466">
    <property type="entry name" value="LysR_substrate"/>
    <property type="match status" value="1"/>
</dbReference>
<gene>
    <name evidence="6" type="ORF">E0H75_40290</name>
</gene>
<dbReference type="EMBL" id="SJKD01000015">
    <property type="protein sequence ID" value="TCC37400.1"/>
    <property type="molecule type" value="Genomic_DNA"/>
</dbReference>
<evidence type="ECO:0000313" key="7">
    <source>
        <dbReference type="Proteomes" id="UP000293342"/>
    </source>
</evidence>
<dbReference type="RefSeq" id="WP_131519003.1">
    <property type="nucleotide sequence ID" value="NZ_SJKD01000015.1"/>
</dbReference>
<dbReference type="InterPro" id="IPR050176">
    <property type="entry name" value="LTTR"/>
</dbReference>
<proteinExistence type="inferred from homology"/>
<dbReference type="Gene3D" id="3.40.190.10">
    <property type="entry name" value="Periplasmic binding protein-like II"/>
    <property type="match status" value="2"/>
</dbReference>
<dbReference type="PANTHER" id="PTHR30579">
    <property type="entry name" value="TRANSCRIPTIONAL REGULATOR"/>
    <property type="match status" value="1"/>
</dbReference>
<dbReference type="SUPFAM" id="SSF46785">
    <property type="entry name" value="Winged helix' DNA-binding domain"/>
    <property type="match status" value="1"/>
</dbReference>
<dbReference type="PROSITE" id="PS50931">
    <property type="entry name" value="HTH_LYSR"/>
    <property type="match status" value="1"/>
</dbReference>
<dbReference type="GO" id="GO:0003677">
    <property type="term" value="F:DNA binding"/>
    <property type="evidence" value="ECO:0007669"/>
    <property type="project" value="UniProtKB-KW"/>
</dbReference>
<organism evidence="6 7">
    <name type="scientific">Kribbella capetownensis</name>
    <dbReference type="NCBI Taxonomy" id="1572659"/>
    <lineage>
        <taxon>Bacteria</taxon>
        <taxon>Bacillati</taxon>
        <taxon>Actinomycetota</taxon>
        <taxon>Actinomycetes</taxon>
        <taxon>Propionibacteriales</taxon>
        <taxon>Kribbellaceae</taxon>
        <taxon>Kribbella</taxon>
    </lineage>
</organism>
<evidence type="ECO:0000256" key="1">
    <source>
        <dbReference type="ARBA" id="ARBA00009437"/>
    </source>
</evidence>
<dbReference type="InterPro" id="IPR036388">
    <property type="entry name" value="WH-like_DNA-bd_sf"/>
</dbReference>
<dbReference type="PRINTS" id="PR00039">
    <property type="entry name" value="HTHLYSR"/>
</dbReference>
<evidence type="ECO:0000256" key="3">
    <source>
        <dbReference type="ARBA" id="ARBA00023125"/>
    </source>
</evidence>
<dbReference type="Gene3D" id="1.10.10.10">
    <property type="entry name" value="Winged helix-like DNA-binding domain superfamily/Winged helix DNA-binding domain"/>
    <property type="match status" value="1"/>
</dbReference>
<reference evidence="6 7" key="1">
    <citation type="submission" date="2019-02" db="EMBL/GenBank/DDBJ databases">
        <title>Kribbella capetownensis sp. nov. and Kribbella speibonae sp. nov., isolated from soil.</title>
        <authorList>
            <person name="Curtis S.M."/>
            <person name="Norton I."/>
            <person name="Everest G.J."/>
            <person name="Meyers P.R."/>
        </authorList>
    </citation>
    <scope>NUCLEOTIDE SEQUENCE [LARGE SCALE GENOMIC DNA]</scope>
    <source>
        <strain evidence="6 7">YM53</strain>
    </source>
</reference>